<proteinExistence type="predicted"/>
<name>A0A7C9IFG2_9RHOB</name>
<dbReference type="AlphaFoldDB" id="A0A7C9IFG2"/>
<keyword evidence="1" id="KW-0472">Membrane</keyword>
<gene>
    <name evidence="3" type="ORF">GQ651_06675</name>
</gene>
<dbReference type="InterPro" id="IPR028087">
    <property type="entry name" value="Tad_N"/>
</dbReference>
<evidence type="ECO:0000256" key="1">
    <source>
        <dbReference type="SAM" id="Phobius"/>
    </source>
</evidence>
<evidence type="ECO:0000259" key="2">
    <source>
        <dbReference type="Pfam" id="PF13400"/>
    </source>
</evidence>
<dbReference type="RefSeq" id="WP_160763397.1">
    <property type="nucleotide sequence ID" value="NZ_WUPT01000001.1"/>
</dbReference>
<evidence type="ECO:0000313" key="3">
    <source>
        <dbReference type="EMBL" id="MXQ07528.1"/>
    </source>
</evidence>
<dbReference type="Proteomes" id="UP000480350">
    <property type="component" value="Unassembled WGS sequence"/>
</dbReference>
<reference evidence="3 4" key="2">
    <citation type="submission" date="2020-03" db="EMBL/GenBank/DDBJ databases">
        <title>Kangsaoukella pontilimi gen. nov., sp. nov., a new member of the family Rhodobacteraceae isolated from a tidal mudflat.</title>
        <authorList>
            <person name="Kim I.S."/>
        </authorList>
    </citation>
    <scope>NUCLEOTIDE SEQUENCE [LARGE SCALE GENOMIC DNA]</scope>
    <source>
        <strain evidence="3 4">GH1-50</strain>
    </source>
</reference>
<sequence>MARPAPKFERKFSVSRTRGVAMWTRVNGMTVSRFKKDEDGAILVFFALCCAAIFLVAALSFDIGRRASTQTEIQSFTDHVALAAAGELNGFPGAIQRAKAAADQLILDEYVIGDGDKVLGPGDFQIYFYETLPDDDEEDLGIAVGQTNPPLSDTDPASDALARFVRVALLDDGTNDTRITVPWVFARLLTIFGTNTLPSELIGAESVAGYTSLACDVSPVFFCMPEGNSLMSGEPWDPADHIGQTIRLRDGDGGGGQGGPYWEPGNFTWLDIREQVPDTVVDLDGPCQGLSGNNLYECLFAAEGGATLCFENGLLTTLPGQKEGNVAAVFDTRFDIYSSSSSQVADDPTYRPAPVVNKAYEADGVCGSGQTSTTTTMALPPDDCFKSTAADPFGTCGNYSGELRYGNADWEDGRLKYVETNYSRDFDSTGTILSGDITTGGEMMTIAGEEYHRDDPFRPEAVYGTDYTAQDLIDAGLVQREADGTPSVDGAGNQIPDPDQLTKTSMINRNLPAGATPVDYSNFPIIPNGSTKWDYYQAEVAGSLYQVPNLVFNLDPDNTVDTFNDEADGASLIVEDISGPGEEAVLVPRPRELIRDIEGPTNYDRLGSTNPYCSRVADESNFSLDPRRRTLVAAAVDCGAQKISGKTTDVRATYFVEVFLISPSDDDPVDKKKKEIFVEIIGPALNTGETQVRPGRFRNLVQLYRNRPLGVAE</sequence>
<dbReference type="Pfam" id="PF13400">
    <property type="entry name" value="Tad"/>
    <property type="match status" value="1"/>
</dbReference>
<feature type="transmembrane region" description="Helical" evidence="1">
    <location>
        <begin position="41"/>
        <end position="61"/>
    </location>
</feature>
<reference evidence="3 4" key="1">
    <citation type="submission" date="2019-12" db="EMBL/GenBank/DDBJ databases">
        <authorList>
            <person name="Lee S.D."/>
        </authorList>
    </citation>
    <scope>NUCLEOTIDE SEQUENCE [LARGE SCALE GENOMIC DNA]</scope>
    <source>
        <strain evidence="3 4">GH1-50</strain>
    </source>
</reference>
<keyword evidence="1" id="KW-0812">Transmembrane</keyword>
<feature type="domain" description="Putative Flp pilus-assembly TadG-like N-terminal" evidence="2">
    <location>
        <begin position="40"/>
        <end position="86"/>
    </location>
</feature>
<comment type="caution">
    <text evidence="3">The sequence shown here is derived from an EMBL/GenBank/DDBJ whole genome shotgun (WGS) entry which is preliminary data.</text>
</comment>
<organism evidence="3 4">
    <name type="scientific">Kangsaoukella pontilimi</name>
    <dbReference type="NCBI Taxonomy" id="2691042"/>
    <lineage>
        <taxon>Bacteria</taxon>
        <taxon>Pseudomonadati</taxon>
        <taxon>Pseudomonadota</taxon>
        <taxon>Alphaproteobacteria</taxon>
        <taxon>Rhodobacterales</taxon>
        <taxon>Paracoccaceae</taxon>
        <taxon>Kangsaoukella</taxon>
    </lineage>
</organism>
<accession>A0A7C9IFG2</accession>
<protein>
    <recommendedName>
        <fullName evidence="2">Putative Flp pilus-assembly TadG-like N-terminal domain-containing protein</fullName>
    </recommendedName>
</protein>
<keyword evidence="1" id="KW-1133">Transmembrane helix</keyword>
<dbReference type="EMBL" id="WUPT01000001">
    <property type="protein sequence ID" value="MXQ07528.1"/>
    <property type="molecule type" value="Genomic_DNA"/>
</dbReference>
<evidence type="ECO:0000313" key="4">
    <source>
        <dbReference type="Proteomes" id="UP000480350"/>
    </source>
</evidence>
<keyword evidence="4" id="KW-1185">Reference proteome</keyword>